<dbReference type="GO" id="GO:0016020">
    <property type="term" value="C:membrane"/>
    <property type="evidence" value="ECO:0007669"/>
    <property type="project" value="UniProtKB-SubCell"/>
</dbReference>
<name>A0A1B7MVI3_9AGAM</name>
<sequence>MTTALNAFLVVVSGASLFTSCRIFLQKKLYKDLQQLTPQDTLPASAVTPQSSSIQPWHSTLAQTCFSLCFSECSILFSMLMCQGLDLLEPRVRLLSWRIALVLLLLTILLLVPISFSLILTYRSDNPGFVQSRALPIRIAFALAPVALFIFALSYIPLPAELLSYNPLTTVTARLVTMGTTILGLLSGLGAVSGAWGITSRSRSIPSALSIASAENALERVKNDLRDRSRDLDDYTNSKPQPDGSWLSRMSFKRNAQQSSLQQEVIGLHALETQMSLRVTTLKHNRVAAEYAESFMGKTVTWSWAVYCVCRVCSSAFNIVTPSGSTSSPSSASYGDMVAHILAWLFSRLPFSATGDEPGKPYFDIPSLSKQISLCLVGIIILCSLRLVLRGVTRAFHVTSRRTSASLMLLTLAQLMGIYLLSTLVQLRTTFPPASSTMPPDESPGPQSPSDDSMNLFATLPEYSLFGGLFDWSFLIGAAGCALARWARSSFEGDGLHV</sequence>
<gene>
    <name evidence="9" type="ORF">K503DRAFT_772377</name>
</gene>
<dbReference type="AlphaFoldDB" id="A0A1B7MVI3"/>
<keyword evidence="3 6" id="KW-1133">Transmembrane helix</keyword>
<feature type="transmembrane region" description="Helical" evidence="6">
    <location>
        <begin position="463"/>
        <end position="484"/>
    </location>
</feature>
<proteinExistence type="predicted"/>
<dbReference type="InterPro" id="IPR015672">
    <property type="entry name" value="GPHR/GTG"/>
</dbReference>
<evidence type="ECO:0000259" key="8">
    <source>
        <dbReference type="Pfam" id="PF12537"/>
    </source>
</evidence>
<feature type="domain" description="Golgi pH regulator conserved" evidence="8">
    <location>
        <begin position="169"/>
        <end position="231"/>
    </location>
</feature>
<dbReference type="OrthoDB" id="264392at2759"/>
<feature type="transmembrane region" description="Helical" evidence="6">
    <location>
        <begin position="176"/>
        <end position="198"/>
    </location>
</feature>
<dbReference type="PANTHER" id="PTHR15948:SF0">
    <property type="entry name" value="GOLGI PH REGULATOR A-RELATED"/>
    <property type="match status" value="1"/>
</dbReference>
<evidence type="ECO:0000256" key="2">
    <source>
        <dbReference type="ARBA" id="ARBA00022692"/>
    </source>
</evidence>
<evidence type="ECO:0000313" key="9">
    <source>
        <dbReference type="EMBL" id="OAX36591.1"/>
    </source>
</evidence>
<keyword evidence="2 6" id="KW-0812">Transmembrane</keyword>
<feature type="transmembrane region" description="Helical" evidence="6">
    <location>
        <begin position="134"/>
        <end position="156"/>
    </location>
</feature>
<dbReference type="InterPro" id="IPR025969">
    <property type="entry name" value="ABA_GPCR_dom"/>
</dbReference>
<dbReference type="Pfam" id="PF12537">
    <property type="entry name" value="GPHR_N"/>
    <property type="match status" value="1"/>
</dbReference>
<evidence type="ECO:0000313" key="10">
    <source>
        <dbReference type="Proteomes" id="UP000092154"/>
    </source>
</evidence>
<keyword evidence="10" id="KW-1185">Reference proteome</keyword>
<dbReference type="STRING" id="1314800.A0A1B7MVI3"/>
<evidence type="ECO:0000256" key="4">
    <source>
        <dbReference type="ARBA" id="ARBA00023136"/>
    </source>
</evidence>
<evidence type="ECO:0008006" key="11">
    <source>
        <dbReference type="Google" id="ProtNLM"/>
    </source>
</evidence>
<keyword evidence="5" id="KW-0175">Coiled coil</keyword>
<dbReference type="InParanoid" id="A0A1B7MVI3"/>
<feature type="domain" description="Abscisic acid G-protein coupled receptor-like" evidence="7">
    <location>
        <begin position="298"/>
        <end position="488"/>
    </location>
</feature>
<evidence type="ECO:0000256" key="5">
    <source>
        <dbReference type="SAM" id="Coils"/>
    </source>
</evidence>
<dbReference type="Pfam" id="PF12430">
    <property type="entry name" value="ABA_GPCR"/>
    <property type="match status" value="1"/>
</dbReference>
<feature type="transmembrane region" description="Helical" evidence="6">
    <location>
        <begin position="6"/>
        <end position="25"/>
    </location>
</feature>
<evidence type="ECO:0000259" key="7">
    <source>
        <dbReference type="Pfam" id="PF12430"/>
    </source>
</evidence>
<feature type="coiled-coil region" evidence="5">
    <location>
        <begin position="211"/>
        <end position="238"/>
    </location>
</feature>
<organism evidence="9 10">
    <name type="scientific">Rhizopogon vinicolor AM-OR11-026</name>
    <dbReference type="NCBI Taxonomy" id="1314800"/>
    <lineage>
        <taxon>Eukaryota</taxon>
        <taxon>Fungi</taxon>
        <taxon>Dikarya</taxon>
        <taxon>Basidiomycota</taxon>
        <taxon>Agaricomycotina</taxon>
        <taxon>Agaricomycetes</taxon>
        <taxon>Agaricomycetidae</taxon>
        <taxon>Boletales</taxon>
        <taxon>Suillineae</taxon>
        <taxon>Rhizopogonaceae</taxon>
        <taxon>Rhizopogon</taxon>
    </lineage>
</organism>
<reference evidence="9 10" key="1">
    <citation type="submission" date="2016-06" db="EMBL/GenBank/DDBJ databases">
        <title>Comparative genomics of the ectomycorrhizal sister species Rhizopogon vinicolor and Rhizopogon vesiculosus (Basidiomycota: Boletales) reveals a divergence of the mating type B locus.</title>
        <authorList>
            <consortium name="DOE Joint Genome Institute"/>
            <person name="Mujic A.B."/>
            <person name="Kuo A."/>
            <person name="Tritt A."/>
            <person name="Lipzen A."/>
            <person name="Chen C."/>
            <person name="Johnson J."/>
            <person name="Sharma A."/>
            <person name="Barry K."/>
            <person name="Grigoriev I.V."/>
            <person name="Spatafora J.W."/>
        </authorList>
    </citation>
    <scope>NUCLEOTIDE SEQUENCE [LARGE SCALE GENOMIC DNA]</scope>
    <source>
        <strain evidence="9 10">AM-OR11-026</strain>
    </source>
</reference>
<comment type="subcellular location">
    <subcellularLocation>
        <location evidence="1">Membrane</location>
        <topology evidence="1">Multi-pass membrane protein</topology>
    </subcellularLocation>
</comment>
<keyword evidence="4 6" id="KW-0472">Membrane</keyword>
<evidence type="ECO:0000256" key="1">
    <source>
        <dbReference type="ARBA" id="ARBA00004141"/>
    </source>
</evidence>
<evidence type="ECO:0000256" key="3">
    <source>
        <dbReference type="ARBA" id="ARBA00022989"/>
    </source>
</evidence>
<evidence type="ECO:0000256" key="6">
    <source>
        <dbReference type="SAM" id="Phobius"/>
    </source>
</evidence>
<dbReference type="InterPro" id="IPR022535">
    <property type="entry name" value="Golgi_pH-regulator_cons_dom"/>
</dbReference>
<dbReference type="EMBL" id="KV448406">
    <property type="protein sequence ID" value="OAX36591.1"/>
    <property type="molecule type" value="Genomic_DNA"/>
</dbReference>
<feature type="transmembrane region" description="Helical" evidence="6">
    <location>
        <begin position="99"/>
        <end position="122"/>
    </location>
</feature>
<dbReference type="PANTHER" id="PTHR15948">
    <property type="entry name" value="G-PROTEIN COUPLED RECEPTOR 89-RELATED"/>
    <property type="match status" value="1"/>
</dbReference>
<feature type="transmembrane region" description="Helical" evidence="6">
    <location>
        <begin position="409"/>
        <end position="427"/>
    </location>
</feature>
<accession>A0A1B7MVI3</accession>
<dbReference type="Proteomes" id="UP000092154">
    <property type="component" value="Unassembled WGS sequence"/>
</dbReference>
<protein>
    <recommendedName>
        <fullName evidence="11">Abscisic acid G-protein coupled receptor-like domain-containing protein</fullName>
    </recommendedName>
</protein>